<organism evidence="2 3">
    <name type="scientific">Phyllosticta citricarpa</name>
    <dbReference type="NCBI Taxonomy" id="55181"/>
    <lineage>
        <taxon>Eukaryota</taxon>
        <taxon>Fungi</taxon>
        <taxon>Dikarya</taxon>
        <taxon>Ascomycota</taxon>
        <taxon>Pezizomycotina</taxon>
        <taxon>Dothideomycetes</taxon>
        <taxon>Dothideomycetes incertae sedis</taxon>
        <taxon>Botryosphaeriales</taxon>
        <taxon>Phyllostictaceae</taxon>
        <taxon>Phyllosticta</taxon>
    </lineage>
</organism>
<proteinExistence type="predicted"/>
<dbReference type="EMBL" id="JBBPDW010000007">
    <property type="protein sequence ID" value="KAK7550797.1"/>
    <property type="molecule type" value="Genomic_DNA"/>
</dbReference>
<evidence type="ECO:0000313" key="2">
    <source>
        <dbReference type="EMBL" id="KAK7550797.1"/>
    </source>
</evidence>
<accession>A0ABR1MJ58</accession>
<evidence type="ECO:0000313" key="3">
    <source>
        <dbReference type="Proteomes" id="UP001365128"/>
    </source>
</evidence>
<evidence type="ECO:0000256" key="1">
    <source>
        <dbReference type="SAM" id="MobiDB-lite"/>
    </source>
</evidence>
<dbReference type="Proteomes" id="UP001365128">
    <property type="component" value="Unassembled WGS sequence"/>
</dbReference>
<gene>
    <name evidence="2" type="ORF">IWX46DRAFT_424419</name>
</gene>
<feature type="region of interest" description="Disordered" evidence="1">
    <location>
        <begin position="91"/>
        <end position="110"/>
    </location>
</feature>
<sequence length="252" mass="27334">MSASRASSMRSLKYLSSHGRQVWVRRLHLTGPAEYASPLLASSERPKVNIPKDVPGLQAECARRNLPTVGSFAELTDRLTTDLHARGFSTAIEKDQKRPKPSAVDAAPAQPTRHFNTSRVLKTVNDSSTIDFAYLPESVAVDSPSTFAVRVPLLPQVNFSSPRAQVLEPETPEPAPMRPEISTVSADTTYFHPPSALSDVTDNSSIDFHGISESSLKPRAAGLANSEVAGFKQFWNGLLDDVFGPKTIPAAR</sequence>
<name>A0ABR1MJ58_9PEZI</name>
<reference evidence="2 3" key="1">
    <citation type="submission" date="2024-04" db="EMBL/GenBank/DDBJ databases">
        <title>Phyllosticta paracitricarpa is synonymous to the EU quarantine fungus P. citricarpa based on phylogenomic analyses.</title>
        <authorList>
            <consortium name="Lawrence Berkeley National Laboratory"/>
            <person name="Van Ingen-Buijs V.A."/>
            <person name="Van Westerhoven A.C."/>
            <person name="Haridas S."/>
            <person name="Skiadas P."/>
            <person name="Martin F."/>
            <person name="Groenewald J.Z."/>
            <person name="Crous P.W."/>
            <person name="Seidl M.F."/>
        </authorList>
    </citation>
    <scope>NUCLEOTIDE SEQUENCE [LARGE SCALE GENOMIC DNA]</scope>
    <source>
        <strain evidence="2 3">CBS 122670</strain>
    </source>
</reference>
<comment type="caution">
    <text evidence="2">The sequence shown here is derived from an EMBL/GenBank/DDBJ whole genome shotgun (WGS) entry which is preliminary data.</text>
</comment>
<protein>
    <recommendedName>
        <fullName evidence="4">SAP domain-containing protein</fullName>
    </recommendedName>
</protein>
<keyword evidence="3" id="KW-1185">Reference proteome</keyword>
<evidence type="ECO:0008006" key="4">
    <source>
        <dbReference type="Google" id="ProtNLM"/>
    </source>
</evidence>